<dbReference type="Proteomes" id="UP001320876">
    <property type="component" value="Unassembled WGS sequence"/>
</dbReference>
<dbReference type="InterPro" id="IPR013425">
    <property type="entry name" value="Autotrns_rpt"/>
</dbReference>
<protein>
    <submittedName>
        <fullName evidence="4">Autotransporter-associated beta strand repeat-containing protein</fullName>
    </submittedName>
</protein>
<reference evidence="4 5" key="1">
    <citation type="submission" date="2022-10" db="EMBL/GenBank/DDBJ databases">
        <title>Luteolibacter arcticus strain CCTCC AB 2014275, whole genome shotgun sequencing project.</title>
        <authorList>
            <person name="Zhao G."/>
            <person name="Shen L."/>
        </authorList>
    </citation>
    <scope>NUCLEOTIDE SEQUENCE [LARGE SCALE GENOMIC DNA]</scope>
    <source>
        <strain evidence="4 5">CCTCC AB 2014275</strain>
    </source>
</reference>
<organism evidence="4 5">
    <name type="scientific">Luteolibacter arcticus</name>
    <dbReference type="NCBI Taxonomy" id="1581411"/>
    <lineage>
        <taxon>Bacteria</taxon>
        <taxon>Pseudomonadati</taxon>
        <taxon>Verrucomicrobiota</taxon>
        <taxon>Verrucomicrobiia</taxon>
        <taxon>Verrucomicrobiales</taxon>
        <taxon>Verrucomicrobiaceae</taxon>
        <taxon>Luteolibacter</taxon>
    </lineage>
</organism>
<feature type="chain" id="PRO_5047490702" evidence="3">
    <location>
        <begin position="29"/>
        <end position="1482"/>
    </location>
</feature>
<name>A0ABT3GIC4_9BACT</name>
<dbReference type="NCBIfam" id="TIGR02601">
    <property type="entry name" value="autotrns_rpt"/>
    <property type="match status" value="4"/>
</dbReference>
<comment type="caution">
    <text evidence="4">The sequence shown here is derived from an EMBL/GenBank/DDBJ whole genome shotgun (WGS) entry which is preliminary data.</text>
</comment>
<sequence length="1482" mass="147859">MKKYSLSSYLLPSSVMVFTCAAIHTARAADDLWSVTGPATWTVGTNWSLGNPPTTLDRAIISNGGSATLASGDAITIDKFRLVNGSLAMTGGTLATTTLTDTDSLKIGDYAYNLAGGTVALTMSGASAITAADRIYVADGEGTGVTTVVTNVTATLSDTASLTATNDYVILGRVNGTANVTLNNSAVIEKKGATNTFIIGDGVRGTGNVTLNDSSSLKSANQFVIGNAGTGNVTLKSTSSVLASGGTVTIGNAANSIGTVALQDSSTFTLSTGTCILGNANTAQGTLTLTGSSAFNVLANEMYVGNASGGTGTLTISDNATLTKGATGFAFTIGRSNGTGTVTVQNSGKLVSQNSLRMTEGATANATLNVKDSGIVQVTGSMQIGYSGTGLLDVTSNTATVTVGGELSVASNVGKGTLRMTGGTLNATGAGTYVIGGGNGAQATVTLSGTSALNGGNMKWKAGDYGGAAGATGSTNVTLSDTASLTLREFTLGHIGGAPATATVNLLGTSTLTVNNYVTLGRDDAGTNGGMSATLNLNGGTLATKSVRSGGSASALLNTINGDGGAIKALATEPDFFQPTANNAARPRVVLGNSGLSFNTNGFTVGIKNALTGTGGLTKTGAGKLVFFSSQPFTGTTAVNQGTLELDTASSLAGPLYAASGGTVSISGSSGSSALVPDLTLAGGSQLVLPAQSTAPITASTVLATLGPVTVTISGTLAVGDYPLIDHFGAGAIQGVGASAFQLAPLGRGVVASIVDEDGMVKLRVTAVNPLQWTGVNVNSLWDINTTSNWTLSGVSNTYQENDNALFNDTATRTDVILNSTVNPSNVRFSNNSKDYTLSGTGAIAGATAGLTKEGSRKLTVTTANTYGGTTAVNGGTLQFGDGTSNGSIAGPLAVNGGNVVFNPTGSSTYAGSISGFGFDATSGLSKTGGGTQIFTGLANTFDGPFAISGGTVKFGDGVVNGALGTTTVYDLAAGTTLAIDFATAINFSASGISPWSKVTGPGLVTLNSAQAVNGSANWGDLAFTPDFTGTLSVLKGRVQTPTPDSMGGTSALVLADGSQILVLNSGTPYTTPLQMAGYGWGEGGFNAGALRVAANAGATWGGNITLTANAGIFAQVNGQLTVTGTISGPYVLQLHSQAQAAEAFPGTLTLAPSVQNSYASTLINGNAGGMVKAGSQYAFSTGPLEVNSSNMWLNGYSFTFASLTGTGGKIGNYGTTPSVLTVGNSTSTTYAGVLLDGGTGTLSLVKNGTGTLTLTGANTYTGNTTVHAGVLSVSTAFLGDASAVTIDSGAVLNLGTGTEDTVGTLFLGGTQVPAGTYGPTTPVYGTYFTGSTGTLVVTTGPGNAFGTWATLKGLDGSPGRENGTGDDPEKDGMDNLTEFYLDGNPLASDRSILPVASLSQDYLTLTFHRRDDAEGILSEQLVQYGQDLTTWAEATITAGDSTDPNGVIVDVEENDAGADLVTVKIPRAIGKFFARLKVEVP</sequence>
<evidence type="ECO:0000313" key="5">
    <source>
        <dbReference type="Proteomes" id="UP001320876"/>
    </source>
</evidence>
<gene>
    <name evidence="4" type="ORF">OKA05_11885</name>
</gene>
<dbReference type="NCBIfam" id="TIGR04393">
    <property type="entry name" value="rpt_T5SS_PEPC"/>
    <property type="match status" value="1"/>
</dbReference>
<evidence type="ECO:0000256" key="1">
    <source>
        <dbReference type="ARBA" id="ARBA00022729"/>
    </source>
</evidence>
<dbReference type="EMBL" id="JAPDDT010000004">
    <property type="protein sequence ID" value="MCW1923255.1"/>
    <property type="molecule type" value="Genomic_DNA"/>
</dbReference>
<feature type="signal peptide" evidence="3">
    <location>
        <begin position="1"/>
        <end position="28"/>
    </location>
</feature>
<evidence type="ECO:0000313" key="4">
    <source>
        <dbReference type="EMBL" id="MCW1923255.1"/>
    </source>
</evidence>
<keyword evidence="1 3" id="KW-0732">Signal</keyword>
<feature type="region of interest" description="Disordered" evidence="2">
    <location>
        <begin position="1353"/>
        <end position="1373"/>
    </location>
</feature>
<dbReference type="RefSeq" id="WP_264487360.1">
    <property type="nucleotide sequence ID" value="NZ_JAPDDT010000004.1"/>
</dbReference>
<dbReference type="InterPro" id="IPR011050">
    <property type="entry name" value="Pectin_lyase_fold/virulence"/>
</dbReference>
<keyword evidence="5" id="KW-1185">Reference proteome</keyword>
<dbReference type="Pfam" id="PF12951">
    <property type="entry name" value="PATR"/>
    <property type="match status" value="4"/>
</dbReference>
<proteinExistence type="predicted"/>
<dbReference type="SUPFAM" id="SSF51126">
    <property type="entry name" value="Pectin lyase-like"/>
    <property type="match status" value="2"/>
</dbReference>
<evidence type="ECO:0000256" key="2">
    <source>
        <dbReference type="SAM" id="MobiDB-lite"/>
    </source>
</evidence>
<evidence type="ECO:0000256" key="3">
    <source>
        <dbReference type="SAM" id="SignalP"/>
    </source>
</evidence>
<dbReference type="InterPro" id="IPR030895">
    <property type="entry name" value="T5SS_PEPC_rpt"/>
</dbReference>
<accession>A0ABT3GIC4</accession>